<gene>
    <name evidence="1" type="ORF">PARMNEM_LOCUS6921</name>
</gene>
<dbReference type="EMBL" id="CAVLGL010000080">
    <property type="protein sequence ID" value="CAK1585899.1"/>
    <property type="molecule type" value="Genomic_DNA"/>
</dbReference>
<evidence type="ECO:0000313" key="2">
    <source>
        <dbReference type="Proteomes" id="UP001314205"/>
    </source>
</evidence>
<evidence type="ECO:0000313" key="1">
    <source>
        <dbReference type="EMBL" id="CAK1585899.1"/>
    </source>
</evidence>
<proteinExistence type="predicted"/>
<reference evidence="1 2" key="1">
    <citation type="submission" date="2023-11" db="EMBL/GenBank/DDBJ databases">
        <authorList>
            <person name="Hedman E."/>
            <person name="Englund M."/>
            <person name="Stromberg M."/>
            <person name="Nyberg Akerstrom W."/>
            <person name="Nylinder S."/>
            <person name="Jareborg N."/>
            <person name="Kallberg Y."/>
            <person name="Kronander E."/>
        </authorList>
    </citation>
    <scope>NUCLEOTIDE SEQUENCE [LARGE SCALE GENOMIC DNA]</scope>
</reference>
<sequence length="195" mass="22159">METKVQKQIIDYFSTFEEFHNTSKTCLKSCQNCAVSINKLIQRCNNIKQADLSGTPLEDFVDLRNKLATYLHNLISKEIYDIRSKALVIEDSFDKLCNKGNTLKESCKGIDFSEQSLLVKGTPLQPPLKQLLNFVDETITYGSEFCAHIETSLNVLALRGLNSDSQVDNFKISSKWQRRVGEILAYTSFCSENQI</sequence>
<organism evidence="1 2">
    <name type="scientific">Parnassius mnemosyne</name>
    <name type="common">clouded apollo</name>
    <dbReference type="NCBI Taxonomy" id="213953"/>
    <lineage>
        <taxon>Eukaryota</taxon>
        <taxon>Metazoa</taxon>
        <taxon>Ecdysozoa</taxon>
        <taxon>Arthropoda</taxon>
        <taxon>Hexapoda</taxon>
        <taxon>Insecta</taxon>
        <taxon>Pterygota</taxon>
        <taxon>Neoptera</taxon>
        <taxon>Endopterygota</taxon>
        <taxon>Lepidoptera</taxon>
        <taxon>Glossata</taxon>
        <taxon>Ditrysia</taxon>
        <taxon>Papilionoidea</taxon>
        <taxon>Papilionidae</taxon>
        <taxon>Parnassiinae</taxon>
        <taxon>Parnassini</taxon>
        <taxon>Parnassius</taxon>
        <taxon>Driopa</taxon>
    </lineage>
</organism>
<dbReference type="AlphaFoldDB" id="A0AAV1KTE5"/>
<comment type="caution">
    <text evidence="1">The sequence shown here is derived from an EMBL/GenBank/DDBJ whole genome shotgun (WGS) entry which is preliminary data.</text>
</comment>
<name>A0AAV1KTE5_9NEOP</name>
<keyword evidence="2" id="KW-1185">Reference proteome</keyword>
<accession>A0AAV1KTE5</accession>
<dbReference type="Proteomes" id="UP001314205">
    <property type="component" value="Unassembled WGS sequence"/>
</dbReference>
<protein>
    <submittedName>
        <fullName evidence="1">Uncharacterized protein</fullName>
    </submittedName>
</protein>